<evidence type="ECO:0000256" key="2">
    <source>
        <dbReference type="ARBA" id="ARBA00022801"/>
    </source>
</evidence>
<dbReference type="InterPro" id="IPR011330">
    <property type="entry name" value="Glyco_hydro/deAcase_b/a-brl"/>
</dbReference>
<evidence type="ECO:0000256" key="1">
    <source>
        <dbReference type="ARBA" id="ARBA00022723"/>
    </source>
</evidence>
<dbReference type="GO" id="GO:0016810">
    <property type="term" value="F:hydrolase activity, acting on carbon-nitrogen (but not peptide) bonds"/>
    <property type="evidence" value="ECO:0007669"/>
    <property type="project" value="InterPro"/>
</dbReference>
<evidence type="ECO:0000313" key="5">
    <source>
        <dbReference type="Proteomes" id="UP000426246"/>
    </source>
</evidence>
<keyword evidence="1" id="KW-0479">Metal-binding</keyword>
<dbReference type="KEGG" id="ppsc:EHS13_19485"/>
<keyword evidence="2" id="KW-0378">Hydrolase</keyword>
<protein>
    <submittedName>
        <fullName evidence="4">Polysaccharide deacetylase family protein</fullName>
    </submittedName>
</protein>
<feature type="domain" description="NodB homology" evidence="3">
    <location>
        <begin position="17"/>
        <end position="202"/>
    </location>
</feature>
<name>A0A6B8RUQ4_9BACL</name>
<dbReference type="Proteomes" id="UP000426246">
    <property type="component" value="Chromosome"/>
</dbReference>
<dbReference type="Pfam" id="PF01522">
    <property type="entry name" value="Polysacc_deac_1"/>
    <property type="match status" value="1"/>
</dbReference>
<dbReference type="PROSITE" id="PS51677">
    <property type="entry name" value="NODB"/>
    <property type="match status" value="1"/>
</dbReference>
<keyword evidence="5" id="KW-1185">Reference proteome</keyword>
<dbReference type="CDD" id="cd10917">
    <property type="entry name" value="CE4_NodB_like_6s_7s"/>
    <property type="match status" value="1"/>
</dbReference>
<evidence type="ECO:0000313" key="4">
    <source>
        <dbReference type="EMBL" id="QGR00162.1"/>
    </source>
</evidence>
<dbReference type="InterPro" id="IPR002509">
    <property type="entry name" value="NODB_dom"/>
</dbReference>
<proteinExistence type="predicted"/>
<dbReference type="GO" id="GO:0046872">
    <property type="term" value="F:metal ion binding"/>
    <property type="evidence" value="ECO:0007669"/>
    <property type="project" value="UniProtKB-KW"/>
</dbReference>
<dbReference type="SUPFAM" id="SSF88713">
    <property type="entry name" value="Glycoside hydrolase/deacetylase"/>
    <property type="match status" value="1"/>
</dbReference>
<evidence type="ECO:0000259" key="3">
    <source>
        <dbReference type="PROSITE" id="PS51677"/>
    </source>
</evidence>
<dbReference type="Gene3D" id="3.20.20.370">
    <property type="entry name" value="Glycoside hydrolase/deacetylase"/>
    <property type="match status" value="1"/>
</dbReference>
<organism evidence="4 5">
    <name type="scientific">Paenibacillus psychroresistens</name>
    <dbReference type="NCBI Taxonomy" id="1778678"/>
    <lineage>
        <taxon>Bacteria</taxon>
        <taxon>Bacillati</taxon>
        <taxon>Bacillota</taxon>
        <taxon>Bacilli</taxon>
        <taxon>Bacillales</taxon>
        <taxon>Paenibacillaceae</taxon>
        <taxon>Paenibacillus</taxon>
    </lineage>
</organism>
<dbReference type="GO" id="GO:0005975">
    <property type="term" value="P:carbohydrate metabolic process"/>
    <property type="evidence" value="ECO:0007669"/>
    <property type="project" value="InterPro"/>
</dbReference>
<dbReference type="PANTHER" id="PTHR10587:SF133">
    <property type="entry name" value="CHITIN DEACETYLASE 1-RELATED"/>
    <property type="match status" value="1"/>
</dbReference>
<dbReference type="InterPro" id="IPR050248">
    <property type="entry name" value="Polysacc_deacetylase_ArnD"/>
</dbReference>
<reference evidence="5" key="1">
    <citation type="submission" date="2018-11" db="EMBL/GenBank/DDBJ databases">
        <title>Complete genome sequence of Paenibacillus sp. ML311-T8.</title>
        <authorList>
            <person name="Nam Y.-D."/>
            <person name="Kang J."/>
            <person name="Chung W.-H."/>
            <person name="Park Y.S."/>
        </authorList>
    </citation>
    <scope>NUCLEOTIDE SEQUENCE [LARGE SCALE GENOMIC DNA]</scope>
    <source>
        <strain evidence="5">ML311-T8</strain>
    </source>
</reference>
<gene>
    <name evidence="4" type="ORF">EHS13_19485</name>
</gene>
<dbReference type="EMBL" id="CP034235">
    <property type="protein sequence ID" value="QGR00162.1"/>
    <property type="molecule type" value="Genomic_DNA"/>
</dbReference>
<dbReference type="AlphaFoldDB" id="A0A6B8RUQ4"/>
<dbReference type="OrthoDB" id="9806342at2"/>
<dbReference type="PANTHER" id="PTHR10587">
    <property type="entry name" value="GLYCOSYL TRANSFERASE-RELATED"/>
    <property type="match status" value="1"/>
</dbReference>
<sequence>MNKNYDLVPKDPNGNKKVVLLTFDDGPKEKEMIEPMLDTLDKHKAKAIFFMNGYRIKAHPELLKLVYDRGQIIGNHSWDHIELKKESNAKIDQQLNDVQKIIKDTIGISPVFFRPPFASSNDYVREAAKREKMLFMTWSDGSLDWDLEKKGYTTEQKSELVIENVFKLLHKGSNILMHELPWTVATLDNLLTKLEDEGYSFLDPRAIDTEL</sequence>
<dbReference type="GO" id="GO:0016020">
    <property type="term" value="C:membrane"/>
    <property type="evidence" value="ECO:0007669"/>
    <property type="project" value="TreeGrafter"/>
</dbReference>
<accession>A0A6B8RUQ4</accession>